<dbReference type="EMBL" id="OX365700">
    <property type="protein sequence ID" value="CAI4033746.1"/>
    <property type="molecule type" value="Genomic_DNA"/>
</dbReference>
<dbReference type="GO" id="GO:0016787">
    <property type="term" value="F:hydrolase activity"/>
    <property type="evidence" value="ECO:0007669"/>
    <property type="project" value="UniProtKB-UniRule"/>
</dbReference>
<dbReference type="NCBIfam" id="TIGR00040">
    <property type="entry name" value="yfcE"/>
    <property type="match status" value="1"/>
</dbReference>
<dbReference type="Pfam" id="PF12850">
    <property type="entry name" value="Metallophos_2"/>
    <property type="match status" value="1"/>
</dbReference>
<comment type="similarity">
    <text evidence="1 2">Belongs to the metallophosphoesterase superfamily. YfcE family.</text>
</comment>
<gene>
    <name evidence="5" type="ORF">DNFV4_04188</name>
</gene>
<evidence type="ECO:0000313" key="5">
    <source>
        <dbReference type="EMBL" id="CAI4033746.1"/>
    </source>
</evidence>
<dbReference type="Proteomes" id="UP001179121">
    <property type="component" value="Chromosome"/>
</dbReference>
<comment type="cofactor">
    <cofactor evidence="2">
        <name>a divalent metal cation</name>
        <dbReference type="ChEBI" id="CHEBI:60240"/>
    </cofactor>
</comment>
<feature type="region of interest" description="Disordered" evidence="3">
    <location>
        <begin position="176"/>
        <end position="215"/>
    </location>
</feature>
<dbReference type="InterPro" id="IPR024654">
    <property type="entry name" value="Calcineurin-like_PHP_lpxH"/>
</dbReference>
<dbReference type="CDD" id="cd00841">
    <property type="entry name" value="MPP_YfcE"/>
    <property type="match status" value="1"/>
</dbReference>
<keyword evidence="2" id="KW-0479">Metal-binding</keyword>
<dbReference type="KEGG" id="nti:DNFV4_04188"/>
<evidence type="ECO:0000259" key="4">
    <source>
        <dbReference type="Pfam" id="PF12850"/>
    </source>
</evidence>
<keyword evidence="6" id="KW-1185">Reference proteome</keyword>
<dbReference type="SUPFAM" id="SSF56300">
    <property type="entry name" value="Metallo-dependent phosphatases"/>
    <property type="match status" value="1"/>
</dbReference>
<dbReference type="InterPro" id="IPR029052">
    <property type="entry name" value="Metallo-depent_PP-like"/>
</dbReference>
<dbReference type="InterPro" id="IPR041802">
    <property type="entry name" value="MPP_YfcE"/>
</dbReference>
<accession>A0AA86N321</accession>
<proteinExistence type="inferred from homology"/>
<evidence type="ECO:0000256" key="2">
    <source>
        <dbReference type="RuleBase" id="RU362039"/>
    </source>
</evidence>
<evidence type="ECO:0000256" key="3">
    <source>
        <dbReference type="SAM" id="MobiDB-lite"/>
    </source>
</evidence>
<dbReference type="PANTHER" id="PTHR11124">
    <property type="entry name" value="VACUOLAR SORTING PROTEIN VPS29"/>
    <property type="match status" value="1"/>
</dbReference>
<evidence type="ECO:0000313" key="6">
    <source>
        <dbReference type="Proteomes" id="UP001179121"/>
    </source>
</evidence>
<organism evidence="5 6">
    <name type="scientific">Nitrospira tepida</name>
    <dbReference type="NCBI Taxonomy" id="2973512"/>
    <lineage>
        <taxon>Bacteria</taxon>
        <taxon>Pseudomonadati</taxon>
        <taxon>Nitrospirota</taxon>
        <taxon>Nitrospiria</taxon>
        <taxon>Nitrospirales</taxon>
        <taxon>Nitrospiraceae</taxon>
        <taxon>Nitrospira</taxon>
    </lineage>
</organism>
<dbReference type="EC" id="3.1.4.-" evidence="2"/>
<evidence type="ECO:0000256" key="1">
    <source>
        <dbReference type="ARBA" id="ARBA00008950"/>
    </source>
</evidence>
<dbReference type="InterPro" id="IPR000979">
    <property type="entry name" value="Phosphodiesterase_MJ0936/Vps29"/>
</dbReference>
<protein>
    <recommendedName>
        <fullName evidence="2">Phosphoesterase</fullName>
        <ecNumber evidence="2">3.1.4.-</ecNumber>
    </recommendedName>
</protein>
<name>A0AA86N321_9BACT</name>
<dbReference type="AlphaFoldDB" id="A0AA86N321"/>
<dbReference type="Gene3D" id="3.60.21.10">
    <property type="match status" value="1"/>
</dbReference>
<reference evidence="5" key="1">
    <citation type="submission" date="2022-10" db="EMBL/GenBank/DDBJ databases">
        <authorList>
            <person name="Koch H."/>
        </authorList>
    </citation>
    <scope>NUCLEOTIDE SEQUENCE</scope>
    <source>
        <strain evidence="5">DNF</strain>
    </source>
</reference>
<sequence length="215" mass="23547">MRATAKFPNATMRRAQRPFRLGVIADTHGLFDPAIPRCFDGIDHIIHAGDIGGRSVLRQLEAIAPVTVVSGNVDGFGRSGFPSERIVELSGRRIAVCHILYERGMLTQNGLAFLEREQPDICIFGHTHRPLAEWLGRTFLFNPGSAGPKRFTLPRALGIILIDRGEVNGRHIALADRAGEPGPDSPLFTPLGKGRADGRQDAGAERSLRRRGRKC</sequence>
<feature type="domain" description="Calcineurin-like phosphoesterase" evidence="4">
    <location>
        <begin position="20"/>
        <end position="160"/>
    </location>
</feature>
<feature type="compositionally biased region" description="Basic and acidic residues" evidence="3">
    <location>
        <begin position="194"/>
        <end position="207"/>
    </location>
</feature>
<dbReference type="GO" id="GO:0046872">
    <property type="term" value="F:metal ion binding"/>
    <property type="evidence" value="ECO:0007669"/>
    <property type="project" value="UniProtKB-KW"/>
</dbReference>